<dbReference type="PROSITE" id="PS51409">
    <property type="entry name" value="ARGINASE_2"/>
    <property type="match status" value="1"/>
</dbReference>
<dbReference type="EMBL" id="JBHRYC010000052">
    <property type="protein sequence ID" value="MFC3637928.1"/>
    <property type="molecule type" value="Genomic_DNA"/>
</dbReference>
<accession>A0ABV7UH83</accession>
<sequence>MVSLRIIDLDGSVAGQDAVRARLDDGRAIRVDARDLASRLRIVASRDAQAALMRRLAATEATASAGAPAWFYGSGDFHHVAAMLLQRVSEPVTVVHFDNHPDWTAFPATVNCGAWVNRALENPQVRKVVSIGVSSVDLARPELGFANLDAVAAGRIDLYPWRHAPSRVRGRYGDCASFRQQDRLLHWRQLADENWGSFLDGMIAGLPAGAVWLSIDKDVLAPSDAFTNWDQGALPLSHLLEAIRRLAAARRIIGVDVCGDWSAPRFTDPFRFMLGFFDHPRGVQPTPQALAINARVNATLIDCLEEALP</sequence>
<dbReference type="RefSeq" id="WP_191320724.1">
    <property type="nucleotide sequence ID" value="NZ_BNCG01000023.1"/>
</dbReference>
<comment type="caution">
    <text evidence="2">The sequence shown here is derived from an EMBL/GenBank/DDBJ whole genome shotgun (WGS) entry which is preliminary data.</text>
</comment>
<dbReference type="PANTHER" id="PTHR11358">
    <property type="entry name" value="ARGINASE/AGMATINASE"/>
    <property type="match status" value="1"/>
</dbReference>
<evidence type="ECO:0000256" key="1">
    <source>
        <dbReference type="PROSITE-ProRule" id="PRU00742"/>
    </source>
</evidence>
<dbReference type="InterPro" id="IPR006035">
    <property type="entry name" value="Ureohydrolase"/>
</dbReference>
<comment type="similarity">
    <text evidence="1">Belongs to the arginase family.</text>
</comment>
<dbReference type="Gene3D" id="3.40.800.10">
    <property type="entry name" value="Ureohydrolase domain"/>
    <property type="match status" value="1"/>
</dbReference>
<protein>
    <submittedName>
        <fullName evidence="2">Arginase family protein</fullName>
    </submittedName>
</protein>
<dbReference type="Pfam" id="PF00491">
    <property type="entry name" value="Arginase"/>
    <property type="match status" value="1"/>
</dbReference>
<evidence type="ECO:0000313" key="2">
    <source>
        <dbReference type="EMBL" id="MFC3637928.1"/>
    </source>
</evidence>
<dbReference type="InterPro" id="IPR023696">
    <property type="entry name" value="Ureohydrolase_dom_sf"/>
</dbReference>
<keyword evidence="3" id="KW-1185">Reference proteome</keyword>
<evidence type="ECO:0000313" key="3">
    <source>
        <dbReference type="Proteomes" id="UP001595704"/>
    </source>
</evidence>
<dbReference type="Proteomes" id="UP001595704">
    <property type="component" value="Unassembled WGS sequence"/>
</dbReference>
<dbReference type="PANTHER" id="PTHR11358:SF41">
    <property type="entry name" value="ARGINASE"/>
    <property type="match status" value="1"/>
</dbReference>
<proteinExistence type="inferred from homology"/>
<name>A0ABV7UH83_9HYPH</name>
<reference evidence="3" key="1">
    <citation type="journal article" date="2019" name="Int. J. Syst. Evol. Microbiol.">
        <title>The Global Catalogue of Microorganisms (GCM) 10K type strain sequencing project: providing services to taxonomists for standard genome sequencing and annotation.</title>
        <authorList>
            <consortium name="The Broad Institute Genomics Platform"/>
            <consortium name="The Broad Institute Genome Sequencing Center for Infectious Disease"/>
            <person name="Wu L."/>
            <person name="Ma J."/>
        </authorList>
    </citation>
    <scope>NUCLEOTIDE SEQUENCE [LARGE SCALE GENOMIC DNA]</scope>
    <source>
        <strain evidence="3">KCTC 42282</strain>
    </source>
</reference>
<gene>
    <name evidence="2" type="ORF">ACFONL_11185</name>
</gene>
<dbReference type="SUPFAM" id="SSF52768">
    <property type="entry name" value="Arginase/deacetylase"/>
    <property type="match status" value="1"/>
</dbReference>
<organism evidence="2 3">
    <name type="scientific">Camelimonas fluminis</name>
    <dbReference type="NCBI Taxonomy" id="1576911"/>
    <lineage>
        <taxon>Bacteria</taxon>
        <taxon>Pseudomonadati</taxon>
        <taxon>Pseudomonadota</taxon>
        <taxon>Alphaproteobacteria</taxon>
        <taxon>Hyphomicrobiales</taxon>
        <taxon>Chelatococcaceae</taxon>
        <taxon>Camelimonas</taxon>
    </lineage>
</organism>